<dbReference type="EMBL" id="JAGIZB010000007">
    <property type="protein sequence ID" value="MBP0445035.1"/>
    <property type="molecule type" value="Genomic_DNA"/>
</dbReference>
<name>A0ABS4ADE5_9PROT</name>
<dbReference type="RefSeq" id="WP_209379277.1">
    <property type="nucleotide sequence ID" value="NZ_JAGIZB010000007.1"/>
</dbReference>
<gene>
    <name evidence="1" type="ORF">J8J14_09605</name>
</gene>
<proteinExistence type="predicted"/>
<organism evidence="1 2">
    <name type="scientific">Pararoseomonas baculiformis</name>
    <dbReference type="NCBI Taxonomy" id="2820812"/>
    <lineage>
        <taxon>Bacteria</taxon>
        <taxon>Pseudomonadati</taxon>
        <taxon>Pseudomonadota</taxon>
        <taxon>Alphaproteobacteria</taxon>
        <taxon>Acetobacterales</taxon>
        <taxon>Acetobacteraceae</taxon>
        <taxon>Pararoseomonas</taxon>
    </lineage>
</organism>
<protein>
    <submittedName>
        <fullName evidence="1">Uncharacterized protein</fullName>
    </submittedName>
</protein>
<evidence type="ECO:0000313" key="2">
    <source>
        <dbReference type="Proteomes" id="UP000681594"/>
    </source>
</evidence>
<evidence type="ECO:0000313" key="1">
    <source>
        <dbReference type="EMBL" id="MBP0445035.1"/>
    </source>
</evidence>
<dbReference type="Proteomes" id="UP000681594">
    <property type="component" value="Unassembled WGS sequence"/>
</dbReference>
<reference evidence="1 2" key="1">
    <citation type="submission" date="2021-03" db="EMBL/GenBank/DDBJ databases">
        <authorList>
            <person name="So Y."/>
        </authorList>
    </citation>
    <scope>NUCLEOTIDE SEQUENCE [LARGE SCALE GENOMIC DNA]</scope>
    <source>
        <strain evidence="1 2">SSH11</strain>
    </source>
</reference>
<keyword evidence="2" id="KW-1185">Reference proteome</keyword>
<sequence>MPKVRVERDGRVAHYEVVADEVVFSDVQGRVTMRLPADPEAAFAKLDMVDDGPGDAKRCFAGCRAAAKHSPGSLWECLALCSTIVIG</sequence>
<accession>A0ABS4ADE5</accession>
<comment type="caution">
    <text evidence="1">The sequence shown here is derived from an EMBL/GenBank/DDBJ whole genome shotgun (WGS) entry which is preliminary data.</text>
</comment>